<dbReference type="CDD" id="cd05380">
    <property type="entry name" value="CAP_euk"/>
    <property type="match status" value="1"/>
</dbReference>
<dbReference type="PRINTS" id="PR00838">
    <property type="entry name" value="V5ALLERGEN"/>
</dbReference>
<dbReference type="eggNOG" id="KOG3017">
    <property type="taxonomic scope" value="Eukaryota"/>
</dbReference>
<evidence type="ECO:0000259" key="2">
    <source>
        <dbReference type="SMART" id="SM00198"/>
    </source>
</evidence>
<feature type="domain" description="SCP" evidence="2">
    <location>
        <begin position="21"/>
        <end position="179"/>
    </location>
</feature>
<dbReference type="InterPro" id="IPR001283">
    <property type="entry name" value="CRISP-related"/>
</dbReference>
<dbReference type="InterPro" id="IPR014044">
    <property type="entry name" value="CAP_dom"/>
</dbReference>
<reference evidence="4" key="1">
    <citation type="submission" date="2016-11" db="UniProtKB">
        <authorList>
            <consortium name="WormBaseParasite"/>
        </authorList>
    </citation>
    <scope>IDENTIFICATION</scope>
</reference>
<keyword evidence="3" id="KW-1185">Reference proteome</keyword>
<dbReference type="SMART" id="SM00198">
    <property type="entry name" value="SCP"/>
    <property type="match status" value="1"/>
</dbReference>
<dbReference type="AlphaFoldDB" id="A0A1I7TY72"/>
<evidence type="ECO:0000313" key="4">
    <source>
        <dbReference type="WBParaSite" id="Csp11.Scaffold629.g12980.t1"/>
    </source>
</evidence>
<dbReference type="Pfam" id="PF00188">
    <property type="entry name" value="CAP"/>
    <property type="match status" value="1"/>
</dbReference>
<dbReference type="SUPFAM" id="SSF55797">
    <property type="entry name" value="PR-1-like"/>
    <property type="match status" value="1"/>
</dbReference>
<name>A0A1I7TY72_9PELO</name>
<dbReference type="Gene3D" id="3.40.33.10">
    <property type="entry name" value="CAP"/>
    <property type="match status" value="1"/>
</dbReference>
<organism evidence="3 4">
    <name type="scientific">Caenorhabditis tropicalis</name>
    <dbReference type="NCBI Taxonomy" id="1561998"/>
    <lineage>
        <taxon>Eukaryota</taxon>
        <taxon>Metazoa</taxon>
        <taxon>Ecdysozoa</taxon>
        <taxon>Nematoda</taxon>
        <taxon>Chromadorea</taxon>
        <taxon>Rhabditida</taxon>
        <taxon>Rhabditina</taxon>
        <taxon>Rhabditomorpha</taxon>
        <taxon>Rhabditoidea</taxon>
        <taxon>Rhabditidae</taxon>
        <taxon>Peloderinae</taxon>
        <taxon>Caenorhabditis</taxon>
    </lineage>
</organism>
<feature type="chain" id="PRO_5009308105" evidence="1">
    <location>
        <begin position="17"/>
        <end position="206"/>
    </location>
</feature>
<dbReference type="PRINTS" id="PR00837">
    <property type="entry name" value="V5TPXLIKE"/>
</dbReference>
<dbReference type="GO" id="GO:0005576">
    <property type="term" value="C:extracellular region"/>
    <property type="evidence" value="ECO:0007669"/>
    <property type="project" value="InterPro"/>
</dbReference>
<dbReference type="InterPro" id="IPR018244">
    <property type="entry name" value="Allrgn_V5/Tpx1_CS"/>
</dbReference>
<feature type="signal peptide" evidence="1">
    <location>
        <begin position="1"/>
        <end position="16"/>
    </location>
</feature>
<dbReference type="PROSITE" id="PS01010">
    <property type="entry name" value="CRISP_2"/>
    <property type="match status" value="1"/>
</dbReference>
<keyword evidence="1" id="KW-0732">Signal</keyword>
<sequence>MKFAFLWLAIIGIASAKFSPTAQEAIVQAHNDLRSAIAKGEYVAKGQNLPPATNMLKMEWDSFLAASAQEYTEGCPSTHLHDKSYGENIHRKWSSDAPTNLDGLGVTSAKSWEKEFQKLGLSFTVYTGVKGIGHATQMAWAHSNLIGCGVKNCGRDPLKRNMYKVVVICRYKPKGNFKQTEVYNPGDTCSSCPSDTKCDSDSGLCV</sequence>
<dbReference type="STRING" id="1561998.A0A1I7TY72"/>
<evidence type="ECO:0000313" key="3">
    <source>
        <dbReference type="Proteomes" id="UP000095282"/>
    </source>
</evidence>
<protein>
    <submittedName>
        <fullName evidence="4">SCP domain-containing protein</fullName>
    </submittedName>
</protein>
<evidence type="ECO:0000256" key="1">
    <source>
        <dbReference type="SAM" id="SignalP"/>
    </source>
</evidence>
<dbReference type="PANTHER" id="PTHR10334">
    <property type="entry name" value="CYSTEINE-RICH SECRETORY PROTEIN-RELATED"/>
    <property type="match status" value="1"/>
</dbReference>
<proteinExistence type="predicted"/>
<dbReference type="InterPro" id="IPR035940">
    <property type="entry name" value="CAP_sf"/>
</dbReference>
<dbReference type="FunFam" id="3.40.33.10:FF:000013">
    <property type="entry name" value="SCP-Like extracellular protein"/>
    <property type="match status" value="1"/>
</dbReference>
<dbReference type="InterPro" id="IPR002413">
    <property type="entry name" value="V5_allergen-like"/>
</dbReference>
<accession>A0A1I7TY72</accession>
<dbReference type="WBParaSite" id="Csp11.Scaffold629.g12980.t1">
    <property type="protein sequence ID" value="Csp11.Scaffold629.g12980.t1"/>
    <property type="gene ID" value="Csp11.Scaffold629.g12980"/>
</dbReference>
<dbReference type="Proteomes" id="UP000095282">
    <property type="component" value="Unplaced"/>
</dbReference>